<feature type="chain" id="PRO_5038744130" evidence="1">
    <location>
        <begin position="21"/>
        <end position="441"/>
    </location>
</feature>
<dbReference type="InterPro" id="IPR050490">
    <property type="entry name" value="Bact_solute-bd_prot1"/>
</dbReference>
<dbReference type="AlphaFoldDB" id="A0A7W3XRN2"/>
<comment type="caution">
    <text evidence="2">The sequence shown here is derived from an EMBL/GenBank/DDBJ whole genome shotgun (WGS) entry which is preliminary data.</text>
</comment>
<evidence type="ECO:0000313" key="3">
    <source>
        <dbReference type="Proteomes" id="UP000567067"/>
    </source>
</evidence>
<feature type="signal peptide" evidence="1">
    <location>
        <begin position="1"/>
        <end position="20"/>
    </location>
</feature>
<keyword evidence="2" id="KW-0813">Transport</keyword>
<dbReference type="InterPro" id="IPR006059">
    <property type="entry name" value="SBP"/>
</dbReference>
<keyword evidence="1" id="KW-0732">Signal</keyword>
<proteinExistence type="predicted"/>
<dbReference type="EMBL" id="JACJIP010000012">
    <property type="protein sequence ID" value="MBA9085714.1"/>
    <property type="molecule type" value="Genomic_DNA"/>
</dbReference>
<dbReference type="Pfam" id="PF01547">
    <property type="entry name" value="SBP_bac_1"/>
    <property type="match status" value="1"/>
</dbReference>
<evidence type="ECO:0000313" key="2">
    <source>
        <dbReference type="EMBL" id="MBA9085714.1"/>
    </source>
</evidence>
<dbReference type="PANTHER" id="PTHR43649:SF12">
    <property type="entry name" value="DIACETYLCHITOBIOSE BINDING PROTEIN DASA"/>
    <property type="match status" value="1"/>
</dbReference>
<name>A0A7W3XRN2_9BACL</name>
<dbReference type="PANTHER" id="PTHR43649">
    <property type="entry name" value="ARABINOSE-BINDING PROTEIN-RELATED"/>
    <property type="match status" value="1"/>
</dbReference>
<organism evidence="2 3">
    <name type="scientific">Fontibacillus solani</name>
    <dbReference type="NCBI Taxonomy" id="1572857"/>
    <lineage>
        <taxon>Bacteria</taxon>
        <taxon>Bacillati</taxon>
        <taxon>Bacillota</taxon>
        <taxon>Bacilli</taxon>
        <taxon>Bacillales</taxon>
        <taxon>Paenibacillaceae</taxon>
        <taxon>Fontibacillus</taxon>
    </lineage>
</organism>
<sequence>MRIRLTAMLAVILLASILLTACSSTPKQTIQYDGDPEMKASIKLMYPGGEEWFAKDYGDLFRAKYPDIEVTVIDNWDRRYKEVLEKEKPDVFALNFWDYKKLIEEDLLYDLDNLITNDAFNLDGMHSELVNFLRQQGGGKLYGLPPVFTNKAIYYNKDLFDKYNVPYPEDQMTWEELIQLAKRFPGEDGINGLYMESFSSLLEEVANNNSLSMINEKNMKVTVNTESFKKIFETLLDAYEAKAVVSPVQSGGSIYDPFITGTSAMTVKYYSYIFNNIYWAKEERGDNFQLNWDVASAPVNDSDRGTTKSLVFQNIFSVNAKSGQAQAAWELVKFVNSAEVAKAKSKTPNLSLLTRTDYIYNPEGKRLEVFYNKKPNMSWALVDESAIPVRFTSKLFVIIESEVKAVMAGVKTLDEALKSIEERGQEQLDKQLAEKSKTEEK</sequence>
<gene>
    <name evidence="2" type="ORF">FHR92_002181</name>
</gene>
<keyword evidence="3" id="KW-1185">Reference proteome</keyword>
<accession>A0A7W3XRN2</accession>
<reference evidence="2 3" key="1">
    <citation type="submission" date="2020-08" db="EMBL/GenBank/DDBJ databases">
        <title>Genomic Encyclopedia of Type Strains, Phase III (KMG-III): the genomes of soil and plant-associated and newly described type strains.</title>
        <authorList>
            <person name="Whitman W."/>
        </authorList>
    </citation>
    <scope>NUCLEOTIDE SEQUENCE [LARGE SCALE GENOMIC DNA]</scope>
    <source>
        <strain evidence="2 3">CECT 8693</strain>
    </source>
</reference>
<dbReference type="SUPFAM" id="SSF53850">
    <property type="entry name" value="Periplasmic binding protein-like II"/>
    <property type="match status" value="1"/>
</dbReference>
<keyword evidence="2" id="KW-0762">Sugar transport</keyword>
<protein>
    <submittedName>
        <fullName evidence="2">Multiple sugar transport system substrate-binding protein</fullName>
    </submittedName>
</protein>
<dbReference type="RefSeq" id="WP_182535543.1">
    <property type="nucleotide sequence ID" value="NZ_JACJIP010000012.1"/>
</dbReference>
<dbReference type="PROSITE" id="PS51257">
    <property type="entry name" value="PROKAR_LIPOPROTEIN"/>
    <property type="match status" value="1"/>
</dbReference>
<evidence type="ECO:0000256" key="1">
    <source>
        <dbReference type="SAM" id="SignalP"/>
    </source>
</evidence>
<dbReference type="Gene3D" id="3.40.190.10">
    <property type="entry name" value="Periplasmic binding protein-like II"/>
    <property type="match status" value="1"/>
</dbReference>
<dbReference type="Proteomes" id="UP000567067">
    <property type="component" value="Unassembled WGS sequence"/>
</dbReference>